<evidence type="ECO:0000313" key="13">
    <source>
        <dbReference type="EMBL" id="KDQ20326.1"/>
    </source>
</evidence>
<evidence type="ECO:0000256" key="9">
    <source>
        <dbReference type="ARBA" id="ARBA00023136"/>
    </source>
</evidence>
<dbReference type="SUPFAM" id="SSF48452">
    <property type="entry name" value="TPR-like"/>
    <property type="match status" value="1"/>
</dbReference>
<dbReference type="AlphaFoldDB" id="A0A067N9B0"/>
<gene>
    <name evidence="13" type="ORF">BOTBODRAFT_27750</name>
</gene>
<evidence type="ECO:0000256" key="6">
    <source>
        <dbReference type="ARBA" id="ARBA00022892"/>
    </source>
</evidence>
<keyword evidence="7 11" id="KW-0653">Protein transport</keyword>
<dbReference type="GO" id="GO:0006891">
    <property type="term" value="P:intra-Golgi vesicle-mediated transport"/>
    <property type="evidence" value="ECO:0007669"/>
    <property type="project" value="TreeGrafter"/>
</dbReference>
<dbReference type="GO" id="GO:0030126">
    <property type="term" value="C:COPI vesicle coat"/>
    <property type="evidence" value="ECO:0007669"/>
    <property type="project" value="TreeGrafter"/>
</dbReference>
<dbReference type="PANTHER" id="PTHR10805:SF0">
    <property type="entry name" value="COATOMER SUBUNIT EPSILON"/>
    <property type="match status" value="1"/>
</dbReference>
<keyword evidence="8 11" id="KW-0333">Golgi apparatus</keyword>
<accession>A0A067N9B0</accession>
<dbReference type="InterPro" id="IPR011990">
    <property type="entry name" value="TPR-like_helical_dom_sf"/>
</dbReference>
<keyword evidence="14" id="KW-1185">Reference proteome</keyword>
<comment type="subcellular location">
    <subcellularLocation>
        <location evidence="2">Cytoplasmic vesicle</location>
        <location evidence="2">COPI-coated vesicle membrane</location>
        <topology evidence="2">Peripheral membrane protein</topology>
        <orientation evidence="2">Cytoplasmic side</orientation>
    </subcellularLocation>
    <subcellularLocation>
        <location evidence="1">Golgi apparatus membrane</location>
        <topology evidence="1">Peripheral membrane protein</topology>
        <orientation evidence="1">Cytoplasmic side</orientation>
    </subcellularLocation>
</comment>
<dbReference type="GO" id="GO:0000139">
    <property type="term" value="C:Golgi membrane"/>
    <property type="evidence" value="ECO:0007669"/>
    <property type="project" value="UniProtKB-SubCell"/>
</dbReference>
<dbReference type="GO" id="GO:0006890">
    <property type="term" value="P:retrograde vesicle-mediated transport, Golgi to endoplasmic reticulum"/>
    <property type="evidence" value="ECO:0007669"/>
    <property type="project" value="UniProtKB-UniRule"/>
</dbReference>
<dbReference type="GO" id="GO:0006888">
    <property type="term" value="P:endoplasmic reticulum to Golgi vesicle-mediated transport"/>
    <property type="evidence" value="ECO:0007669"/>
    <property type="project" value="TreeGrafter"/>
</dbReference>
<comment type="function">
    <text evidence="11">The coatomer is a cytosolic protein complex that binds to dilysine motifs and reversibly associates with Golgi non-clathrin-coated vesicles, which further mediate biosynthetic protein transport from the ER, via the Golgi up to the trans Golgi network. The coatomer complex is required for budding from Golgi membranes, and is essential for the retrograde Golgi-to-ER transport of dilysine-tagged proteins.</text>
</comment>
<dbReference type="EMBL" id="KL198018">
    <property type="protein sequence ID" value="KDQ20326.1"/>
    <property type="molecule type" value="Genomic_DNA"/>
</dbReference>
<evidence type="ECO:0000313" key="14">
    <source>
        <dbReference type="Proteomes" id="UP000027195"/>
    </source>
</evidence>
<keyword evidence="9 11" id="KW-0472">Membrane</keyword>
<evidence type="ECO:0000256" key="7">
    <source>
        <dbReference type="ARBA" id="ARBA00022927"/>
    </source>
</evidence>
<dbReference type="PANTHER" id="PTHR10805">
    <property type="entry name" value="COATOMER SUBUNIT EPSILON"/>
    <property type="match status" value="1"/>
</dbReference>
<keyword evidence="10 11" id="KW-0968">Cytoplasmic vesicle</keyword>
<organism evidence="13 14">
    <name type="scientific">Botryobasidium botryosum (strain FD-172 SS1)</name>
    <dbReference type="NCBI Taxonomy" id="930990"/>
    <lineage>
        <taxon>Eukaryota</taxon>
        <taxon>Fungi</taxon>
        <taxon>Dikarya</taxon>
        <taxon>Basidiomycota</taxon>
        <taxon>Agaricomycotina</taxon>
        <taxon>Agaricomycetes</taxon>
        <taxon>Cantharellales</taxon>
        <taxon>Botryobasidiaceae</taxon>
        <taxon>Botryobasidium</taxon>
    </lineage>
</organism>
<feature type="repeat" description="TPR" evidence="12">
    <location>
        <begin position="214"/>
        <end position="247"/>
    </location>
</feature>
<dbReference type="GO" id="GO:0005198">
    <property type="term" value="F:structural molecule activity"/>
    <property type="evidence" value="ECO:0007669"/>
    <property type="project" value="UniProtKB-UniRule"/>
</dbReference>
<evidence type="ECO:0000256" key="12">
    <source>
        <dbReference type="PROSITE-ProRule" id="PRU00339"/>
    </source>
</evidence>
<dbReference type="PROSITE" id="PS50005">
    <property type="entry name" value="TPR"/>
    <property type="match status" value="1"/>
</dbReference>
<evidence type="ECO:0000256" key="4">
    <source>
        <dbReference type="ARBA" id="ARBA00022448"/>
    </source>
</evidence>
<reference evidence="14" key="1">
    <citation type="journal article" date="2014" name="Proc. Natl. Acad. Sci. U.S.A.">
        <title>Extensive sampling of basidiomycete genomes demonstrates inadequacy of the white-rot/brown-rot paradigm for wood decay fungi.</title>
        <authorList>
            <person name="Riley R."/>
            <person name="Salamov A.A."/>
            <person name="Brown D.W."/>
            <person name="Nagy L.G."/>
            <person name="Floudas D."/>
            <person name="Held B.W."/>
            <person name="Levasseur A."/>
            <person name="Lombard V."/>
            <person name="Morin E."/>
            <person name="Otillar R."/>
            <person name="Lindquist E.A."/>
            <person name="Sun H."/>
            <person name="LaButti K.M."/>
            <person name="Schmutz J."/>
            <person name="Jabbour D."/>
            <person name="Luo H."/>
            <person name="Baker S.E."/>
            <person name="Pisabarro A.G."/>
            <person name="Walton J.D."/>
            <person name="Blanchette R.A."/>
            <person name="Henrissat B."/>
            <person name="Martin F."/>
            <person name="Cullen D."/>
            <person name="Hibbett D.S."/>
            <person name="Grigoriev I.V."/>
        </authorList>
    </citation>
    <scope>NUCLEOTIDE SEQUENCE [LARGE SCALE GENOMIC DNA]</scope>
    <source>
        <strain evidence="14">FD-172 SS1</strain>
    </source>
</reference>
<dbReference type="PIRSF" id="PIRSF016478">
    <property type="entry name" value="Coatomer_esu"/>
    <property type="match status" value="1"/>
</dbReference>
<dbReference type="InterPro" id="IPR006822">
    <property type="entry name" value="Coatomer_esu"/>
</dbReference>
<dbReference type="OrthoDB" id="310217at2759"/>
<evidence type="ECO:0000256" key="2">
    <source>
        <dbReference type="ARBA" id="ARBA00004347"/>
    </source>
</evidence>
<keyword evidence="4 11" id="KW-0813">Transport</keyword>
<name>A0A067N9B0_BOTB1</name>
<dbReference type="STRING" id="930990.A0A067N9B0"/>
<dbReference type="HOGENOM" id="CLU_049363_2_0_1"/>
<dbReference type="Proteomes" id="UP000027195">
    <property type="component" value="Unassembled WGS sequence"/>
</dbReference>
<protein>
    <recommendedName>
        <fullName evidence="11">Coatomer subunit epsilon</fullName>
    </recommendedName>
</protein>
<comment type="similarity">
    <text evidence="3 11">Belongs to the COPE family.</text>
</comment>
<keyword evidence="6 11" id="KW-0931">ER-Golgi transport</keyword>
<evidence type="ECO:0000256" key="8">
    <source>
        <dbReference type="ARBA" id="ARBA00023034"/>
    </source>
</evidence>
<evidence type="ECO:0000256" key="10">
    <source>
        <dbReference type="ARBA" id="ARBA00023329"/>
    </source>
</evidence>
<keyword evidence="12" id="KW-0802">TPR repeat</keyword>
<proteinExistence type="inferred from homology"/>
<dbReference type="InParanoid" id="A0A067N9B0"/>
<keyword evidence="5 11" id="KW-0963">Cytoplasm</keyword>
<dbReference type="InterPro" id="IPR019734">
    <property type="entry name" value="TPR_rpt"/>
</dbReference>
<evidence type="ECO:0000256" key="3">
    <source>
        <dbReference type="ARBA" id="ARBA00008827"/>
    </source>
</evidence>
<dbReference type="Gene3D" id="1.25.40.10">
    <property type="entry name" value="Tetratricopeptide repeat domain"/>
    <property type="match status" value="1"/>
</dbReference>
<dbReference type="Pfam" id="PF04733">
    <property type="entry name" value="Coatomer_E"/>
    <property type="match status" value="1"/>
</dbReference>
<sequence>MDSDSLFHLKSQFYLGAYQSVVANPAPSTDSPEYLPTILYIARSYIALSDPAKALSLLPSASTEPAIRAVRALATYVQDKAAEMETESVLEELRDLCLEIDGEVGVECVDVVKVAAATAFIQEEELEEALTTLGAGTGAKEPECAALTVQIYLSINRPDLAKKEYEAAKRHADDSLLIQLIEAAIGAVAGGPQLRTAYHIYAEQAAAPGSSTNAAINAAKGVAQLLRGNVAEAQGDFSEALRVDPRNAEALVGAGVAADLSGRRGEGDKYITTLREAHPTHPLVIDLDEKVDAFDEAASKFSKTVSVAA</sequence>
<evidence type="ECO:0000256" key="5">
    <source>
        <dbReference type="ARBA" id="ARBA00022490"/>
    </source>
</evidence>
<dbReference type="GO" id="GO:0015031">
    <property type="term" value="P:protein transport"/>
    <property type="evidence" value="ECO:0007669"/>
    <property type="project" value="UniProtKB-UniRule"/>
</dbReference>
<evidence type="ECO:0000256" key="11">
    <source>
        <dbReference type="PIRNR" id="PIRNR016478"/>
    </source>
</evidence>
<evidence type="ECO:0000256" key="1">
    <source>
        <dbReference type="ARBA" id="ARBA00004255"/>
    </source>
</evidence>